<reference evidence="2" key="1">
    <citation type="journal article" date="2020" name="Nature">
        <title>Giant virus diversity and host interactions through global metagenomics.</title>
        <authorList>
            <person name="Schulz F."/>
            <person name="Roux S."/>
            <person name="Paez-Espino D."/>
            <person name="Jungbluth S."/>
            <person name="Walsh D.A."/>
            <person name="Denef V.J."/>
            <person name="McMahon K.D."/>
            <person name="Konstantinidis K.T."/>
            <person name="Eloe-Fadrosh E.A."/>
            <person name="Kyrpides N.C."/>
            <person name="Woyke T."/>
        </authorList>
    </citation>
    <scope>NUCLEOTIDE SEQUENCE</scope>
    <source>
        <strain evidence="2">GVMAG-M-3300009187-29</strain>
    </source>
</reference>
<evidence type="ECO:0000313" key="2">
    <source>
        <dbReference type="EMBL" id="QHS86207.1"/>
    </source>
</evidence>
<sequence length="256" mass="29738">MTRLRIYSIEGNIGSGKTTIIENLQKTFENNPNVVFIREPVDIWQTIQDANGETILAKFYKDPAKYAFTFQVMAYSTRLSMLRAAILQNPRCDVIICERSLDADKHIFEKMLYNDGLIDEVSHQIYQRFYGEFQDEFQLAGIIYIDADAQVCKERIEKRARVGEETVALDYLEKCQSYHEAWLSDKELNAPVLKIKTNEEVTYDLTCPNDKGLVWMMQIVEFISLTNVQKISPVESLDDVCGRPLERFEEFYNPNI</sequence>
<dbReference type="GO" id="GO:0005737">
    <property type="term" value="C:cytoplasm"/>
    <property type="evidence" value="ECO:0007669"/>
    <property type="project" value="TreeGrafter"/>
</dbReference>
<dbReference type="InterPro" id="IPR027417">
    <property type="entry name" value="P-loop_NTPase"/>
</dbReference>
<accession>A0A6C0B1W8</accession>
<dbReference type="AlphaFoldDB" id="A0A6C0B1W8"/>
<dbReference type="InterPro" id="IPR031314">
    <property type="entry name" value="DNK_dom"/>
</dbReference>
<organism evidence="2">
    <name type="scientific">viral metagenome</name>
    <dbReference type="NCBI Taxonomy" id="1070528"/>
    <lineage>
        <taxon>unclassified sequences</taxon>
        <taxon>metagenomes</taxon>
        <taxon>organismal metagenomes</taxon>
    </lineage>
</organism>
<proteinExistence type="predicted"/>
<dbReference type="EMBL" id="MN739052">
    <property type="protein sequence ID" value="QHS86207.1"/>
    <property type="molecule type" value="Genomic_DNA"/>
</dbReference>
<dbReference type="CDD" id="cd01673">
    <property type="entry name" value="dNK"/>
    <property type="match status" value="1"/>
</dbReference>
<dbReference type="PANTHER" id="PTHR10513">
    <property type="entry name" value="DEOXYNUCLEOSIDE KINASE"/>
    <property type="match status" value="1"/>
</dbReference>
<dbReference type="Gene3D" id="3.40.50.300">
    <property type="entry name" value="P-loop containing nucleotide triphosphate hydrolases"/>
    <property type="match status" value="1"/>
</dbReference>
<feature type="domain" description="Deoxynucleoside kinase" evidence="1">
    <location>
        <begin position="8"/>
        <end position="200"/>
    </location>
</feature>
<protein>
    <recommendedName>
        <fullName evidence="1">Deoxynucleoside kinase domain-containing protein</fullName>
    </recommendedName>
</protein>
<dbReference type="Pfam" id="PF01712">
    <property type="entry name" value="dNK"/>
    <property type="match status" value="1"/>
</dbReference>
<dbReference type="SUPFAM" id="SSF52540">
    <property type="entry name" value="P-loop containing nucleoside triphosphate hydrolases"/>
    <property type="match status" value="1"/>
</dbReference>
<evidence type="ECO:0000259" key="1">
    <source>
        <dbReference type="Pfam" id="PF01712"/>
    </source>
</evidence>
<dbReference type="PANTHER" id="PTHR10513:SF35">
    <property type="entry name" value="DEOXYADENOSINE KINASE"/>
    <property type="match status" value="1"/>
</dbReference>
<dbReference type="GO" id="GO:0019136">
    <property type="term" value="F:deoxynucleoside kinase activity"/>
    <property type="evidence" value="ECO:0007669"/>
    <property type="project" value="TreeGrafter"/>
</dbReference>
<dbReference type="InterPro" id="IPR050566">
    <property type="entry name" value="Deoxyribonucleoside_kinase"/>
</dbReference>
<name>A0A6C0B1W8_9ZZZZ</name>